<organism evidence="2">
    <name type="scientific">Ignisphaera aggregans</name>
    <dbReference type="NCBI Taxonomy" id="334771"/>
    <lineage>
        <taxon>Archaea</taxon>
        <taxon>Thermoproteota</taxon>
        <taxon>Thermoprotei</taxon>
        <taxon>Desulfurococcales</taxon>
        <taxon>Desulfurococcaceae</taxon>
        <taxon>Ignisphaera</taxon>
    </lineage>
</organism>
<gene>
    <name evidence="2" type="ORF">ENU31_00075</name>
</gene>
<reference evidence="2" key="1">
    <citation type="journal article" date="2020" name="mSystems">
        <title>Genome- and Community-Level Interaction Insights into Carbon Utilization and Element Cycling Functions of Hydrothermarchaeota in Hydrothermal Sediment.</title>
        <authorList>
            <person name="Zhou Z."/>
            <person name="Liu Y."/>
            <person name="Xu W."/>
            <person name="Pan J."/>
            <person name="Luo Z.H."/>
            <person name="Li M."/>
        </authorList>
    </citation>
    <scope>NUCLEOTIDE SEQUENCE [LARGE SCALE GENOMIC DNA]</scope>
    <source>
        <strain evidence="2">SpSt-658</strain>
    </source>
</reference>
<sequence>MARDSKKKKSEKSIKKELENHSIEQKKEQQSMTHKTRSSSSRKYVDTESWVEKHLDELIDIFNLNMLELDREESKTIAIKLVDILRGESSTLDKDTIRRRFSRYAQNMYQIIAQSILELHECLSITQLEFVVNNIGELVLGYAPRLYREAIKYRREDLIDTIRASWRTYWILKRYNILPVECPRCKFNSLMPDLTCIICGSTVSEEELKKSIDFEKMLKEFVNLYSEEDVKKTIVYGYLYINSLGLKPPTHERDKLDIEVALNTKEKEILKLMLKTSKGDHKDGA</sequence>
<feature type="region of interest" description="Disordered" evidence="1">
    <location>
        <begin position="1"/>
        <end position="40"/>
    </location>
</feature>
<evidence type="ECO:0000313" key="2">
    <source>
        <dbReference type="EMBL" id="HGM06793.1"/>
    </source>
</evidence>
<feature type="compositionally biased region" description="Polar residues" evidence="1">
    <location>
        <begin position="30"/>
        <end position="40"/>
    </location>
</feature>
<name>A0A7C4H5E0_9CREN</name>
<dbReference type="EMBL" id="DTCA01000003">
    <property type="protein sequence ID" value="HGM06793.1"/>
    <property type="molecule type" value="Genomic_DNA"/>
</dbReference>
<comment type="caution">
    <text evidence="2">The sequence shown here is derived from an EMBL/GenBank/DDBJ whole genome shotgun (WGS) entry which is preliminary data.</text>
</comment>
<accession>A0A7C4H5E0</accession>
<dbReference type="AlphaFoldDB" id="A0A7C4H5E0"/>
<proteinExistence type="predicted"/>
<feature type="compositionally biased region" description="Basic residues" evidence="1">
    <location>
        <begin position="1"/>
        <end position="10"/>
    </location>
</feature>
<protein>
    <submittedName>
        <fullName evidence="2">Uncharacterized protein</fullName>
    </submittedName>
</protein>
<evidence type="ECO:0000256" key="1">
    <source>
        <dbReference type="SAM" id="MobiDB-lite"/>
    </source>
</evidence>
<feature type="compositionally biased region" description="Basic and acidic residues" evidence="1">
    <location>
        <begin position="11"/>
        <end position="29"/>
    </location>
</feature>